<proteinExistence type="predicted"/>
<name>A0ABW6BG65_9SPHI</name>
<evidence type="ECO:0000259" key="1">
    <source>
        <dbReference type="Pfam" id="PF21307"/>
    </source>
</evidence>
<dbReference type="RefSeq" id="WP_380935774.1">
    <property type="nucleotide sequence ID" value="NZ_CP138332.1"/>
</dbReference>
<dbReference type="InterPro" id="IPR008928">
    <property type="entry name" value="6-hairpin_glycosidase_sf"/>
</dbReference>
<feature type="domain" description="Alpha fucosidase A-like C-terminal" evidence="1">
    <location>
        <begin position="13"/>
        <end position="102"/>
    </location>
</feature>
<dbReference type="EMBL" id="JBHUPB010000004">
    <property type="protein sequence ID" value="MFD2967064.1"/>
    <property type="molecule type" value="Genomic_DNA"/>
</dbReference>
<dbReference type="SUPFAM" id="SSF48208">
    <property type="entry name" value="Six-hairpin glycosidases"/>
    <property type="match status" value="1"/>
</dbReference>
<accession>A0ABW6BG65</accession>
<dbReference type="InterPro" id="IPR049053">
    <property type="entry name" value="AFCA-like_C"/>
</dbReference>
<dbReference type="Proteomes" id="UP001597525">
    <property type="component" value="Unassembled WGS sequence"/>
</dbReference>
<dbReference type="InterPro" id="IPR013780">
    <property type="entry name" value="Glyco_hydro_b"/>
</dbReference>
<organism evidence="2 3">
    <name type="scientific">Sphingobacterium bambusae</name>
    <dbReference type="NCBI Taxonomy" id="662858"/>
    <lineage>
        <taxon>Bacteria</taxon>
        <taxon>Pseudomonadati</taxon>
        <taxon>Bacteroidota</taxon>
        <taxon>Sphingobacteriia</taxon>
        <taxon>Sphingobacteriales</taxon>
        <taxon>Sphingobacteriaceae</taxon>
        <taxon>Sphingobacterium</taxon>
    </lineage>
</organism>
<dbReference type="Gene3D" id="2.60.40.1180">
    <property type="entry name" value="Golgi alpha-mannosidase II"/>
    <property type="match status" value="1"/>
</dbReference>
<comment type="caution">
    <text evidence="2">The sequence shown here is derived from an EMBL/GenBank/DDBJ whole genome shotgun (WGS) entry which is preliminary data.</text>
</comment>
<evidence type="ECO:0000313" key="2">
    <source>
        <dbReference type="EMBL" id="MFD2967064.1"/>
    </source>
</evidence>
<reference evidence="3" key="1">
    <citation type="journal article" date="2019" name="Int. J. Syst. Evol. Microbiol.">
        <title>The Global Catalogue of Microorganisms (GCM) 10K type strain sequencing project: providing services to taxonomists for standard genome sequencing and annotation.</title>
        <authorList>
            <consortium name="The Broad Institute Genomics Platform"/>
            <consortium name="The Broad Institute Genome Sequencing Center for Infectious Disease"/>
            <person name="Wu L."/>
            <person name="Ma J."/>
        </authorList>
    </citation>
    <scope>NUCLEOTIDE SEQUENCE [LARGE SCALE GENOMIC DNA]</scope>
    <source>
        <strain evidence="3">KCTC 22814</strain>
    </source>
</reference>
<keyword evidence="3" id="KW-1185">Reference proteome</keyword>
<gene>
    <name evidence="2" type="ORF">ACFS7Y_06690</name>
</gene>
<evidence type="ECO:0000313" key="3">
    <source>
        <dbReference type="Proteomes" id="UP001597525"/>
    </source>
</evidence>
<dbReference type="Pfam" id="PF21307">
    <property type="entry name" value="Glyco_hydro_95_C"/>
    <property type="match status" value="1"/>
</dbReference>
<protein>
    <submittedName>
        <fullName evidence="2">Glycoside hydrolase family 95-like protein</fullName>
    </submittedName>
</protein>
<sequence>MSSIQELCLQYWNGTVRVFPAIPEGWQDVSFEHFRTDGAFLISAERKAGKNVHVRIFSEQDGQIKIKPNLDGRLSWKGTKKGIKLLENQNGIYLFEIPKGATLLLQGN</sequence>